<evidence type="ECO:0000313" key="1">
    <source>
        <dbReference type="RefSeq" id="XP_028132572.1"/>
    </source>
</evidence>
<dbReference type="AlphaFoldDB" id="A0A6P7FCQ3"/>
<dbReference type="InParanoid" id="A0A6P7FCQ3"/>
<organism evidence="1">
    <name type="scientific">Diabrotica virgifera virgifera</name>
    <name type="common">western corn rootworm</name>
    <dbReference type="NCBI Taxonomy" id="50390"/>
    <lineage>
        <taxon>Eukaryota</taxon>
        <taxon>Metazoa</taxon>
        <taxon>Ecdysozoa</taxon>
        <taxon>Arthropoda</taxon>
        <taxon>Hexapoda</taxon>
        <taxon>Insecta</taxon>
        <taxon>Pterygota</taxon>
        <taxon>Neoptera</taxon>
        <taxon>Endopterygota</taxon>
        <taxon>Coleoptera</taxon>
        <taxon>Polyphaga</taxon>
        <taxon>Cucujiformia</taxon>
        <taxon>Chrysomeloidea</taxon>
        <taxon>Chrysomelidae</taxon>
        <taxon>Galerucinae</taxon>
        <taxon>Diabroticina</taxon>
        <taxon>Diabroticites</taxon>
        <taxon>Diabrotica</taxon>
    </lineage>
</organism>
<gene>
    <name evidence="1" type="primary">LOC114328031</name>
</gene>
<accession>A0A6P7FCQ3</accession>
<name>A0A6P7FCQ3_DIAVI</name>
<proteinExistence type="predicted"/>
<sequence>MLLTHCPAIMASDFSKGVPIKSEDHNDELIVNRSNIKQEKNKLEYVNNRNYSRIQIKEELADEESHYSDIDHCVDSNTYLKEELNTKVDIDDIKCEKNEFDGLSNEDQHENNFGEFEKATIPPVQQSGLPTREEDINKIIEYLDSKKKNQQDGIDFLFLSYAETFKKLSPRSQIHLKLKLAKLFANAELQLLEQTGSS</sequence>
<protein>
    <submittedName>
        <fullName evidence="1">Uncharacterized protein LOC114328031</fullName>
    </submittedName>
</protein>
<dbReference type="OrthoDB" id="5984255at2759"/>
<reference evidence="1" key="1">
    <citation type="submission" date="2025-08" db="UniProtKB">
        <authorList>
            <consortium name="RefSeq"/>
        </authorList>
    </citation>
    <scope>IDENTIFICATION</scope>
    <source>
        <tissue evidence="1">Whole insect</tissue>
    </source>
</reference>
<dbReference type="RefSeq" id="XP_028132572.1">
    <property type="nucleotide sequence ID" value="XM_028276771.1"/>
</dbReference>